<evidence type="ECO:0000313" key="4">
    <source>
        <dbReference type="EMBL" id="MFC5480783.1"/>
    </source>
</evidence>
<dbReference type="RefSeq" id="WP_379760629.1">
    <property type="nucleotide sequence ID" value="NZ_JBHSMR010000014.1"/>
</dbReference>
<evidence type="ECO:0000256" key="2">
    <source>
        <dbReference type="ARBA" id="ARBA00022801"/>
    </source>
</evidence>
<feature type="domain" description="Thioesterase" evidence="3">
    <location>
        <begin position="19"/>
        <end position="101"/>
    </location>
</feature>
<dbReference type="NCBIfam" id="TIGR02799">
    <property type="entry name" value="thio_ybgC"/>
    <property type="match status" value="1"/>
</dbReference>
<evidence type="ECO:0000256" key="1">
    <source>
        <dbReference type="ARBA" id="ARBA00005953"/>
    </source>
</evidence>
<dbReference type="PIRSF" id="PIRSF003230">
    <property type="entry name" value="YbgC"/>
    <property type="match status" value="1"/>
</dbReference>
<dbReference type="PANTHER" id="PTHR31793">
    <property type="entry name" value="4-HYDROXYBENZOYL-COA THIOESTERASE FAMILY MEMBER"/>
    <property type="match status" value="1"/>
</dbReference>
<dbReference type="CDD" id="cd00586">
    <property type="entry name" value="4HBT"/>
    <property type="match status" value="1"/>
</dbReference>
<dbReference type="Gene3D" id="3.10.129.10">
    <property type="entry name" value="Hotdog Thioesterase"/>
    <property type="match status" value="1"/>
</dbReference>
<proteinExistence type="inferred from homology"/>
<dbReference type="InterPro" id="IPR014166">
    <property type="entry name" value="Tol-Pal_acyl-CoA_thioesterase"/>
</dbReference>
<comment type="caution">
    <text evidence="4">The sequence shown here is derived from an EMBL/GenBank/DDBJ whole genome shotgun (WGS) entry which is preliminary data.</text>
</comment>
<reference evidence="5" key="1">
    <citation type="journal article" date="2019" name="Int. J. Syst. Evol. Microbiol.">
        <title>The Global Catalogue of Microorganisms (GCM) 10K type strain sequencing project: providing services to taxonomists for standard genome sequencing and annotation.</title>
        <authorList>
            <consortium name="The Broad Institute Genomics Platform"/>
            <consortium name="The Broad Institute Genome Sequencing Center for Infectious Disease"/>
            <person name="Wu L."/>
            <person name="Ma J."/>
        </authorList>
    </citation>
    <scope>NUCLEOTIDE SEQUENCE [LARGE SCALE GENOMIC DNA]</scope>
    <source>
        <strain evidence="5">CCUG 43111</strain>
    </source>
</reference>
<accession>A0ABW0MSB6</accession>
<comment type="similarity">
    <text evidence="1">Belongs to the 4-hydroxybenzoyl-CoA thioesterase family.</text>
</comment>
<dbReference type="NCBIfam" id="TIGR00051">
    <property type="entry name" value="YbgC/FadM family acyl-CoA thioesterase"/>
    <property type="match status" value="1"/>
</dbReference>
<gene>
    <name evidence="4" type="primary">ybgC</name>
    <name evidence="4" type="ORF">ACFPQ5_21480</name>
</gene>
<keyword evidence="2" id="KW-0378">Hydrolase</keyword>
<dbReference type="InterPro" id="IPR006684">
    <property type="entry name" value="YbgC/YbaW"/>
</dbReference>
<protein>
    <submittedName>
        <fullName evidence="4">Tol-pal system-associated acyl-CoA thioesterase</fullName>
    </submittedName>
</protein>
<evidence type="ECO:0000313" key="5">
    <source>
        <dbReference type="Proteomes" id="UP001596101"/>
    </source>
</evidence>
<dbReference type="InterPro" id="IPR029069">
    <property type="entry name" value="HotDog_dom_sf"/>
</dbReference>
<sequence length="134" mass="14894">MPAPFTWTVRVYYEDTDAGGIVFYANYLKFFERARTEWLRAAGVDQQALLEREGAGFVVKSAHLDYHAPARLDDQITLTLTVEKLGRASVQFAQKAYLGDLLLVEAQVKVGCVDLAAMRPRSLPGDVADKMRAA</sequence>
<dbReference type="Pfam" id="PF03061">
    <property type="entry name" value="4HBT"/>
    <property type="match status" value="1"/>
</dbReference>
<keyword evidence="5" id="KW-1185">Reference proteome</keyword>
<dbReference type="Proteomes" id="UP001596101">
    <property type="component" value="Unassembled WGS sequence"/>
</dbReference>
<dbReference type="EMBL" id="JBHSMR010000014">
    <property type="protein sequence ID" value="MFC5480783.1"/>
    <property type="molecule type" value="Genomic_DNA"/>
</dbReference>
<dbReference type="InterPro" id="IPR006683">
    <property type="entry name" value="Thioestr_dom"/>
</dbReference>
<dbReference type="SUPFAM" id="SSF54637">
    <property type="entry name" value="Thioesterase/thiol ester dehydrase-isomerase"/>
    <property type="match status" value="1"/>
</dbReference>
<dbReference type="PANTHER" id="PTHR31793:SF37">
    <property type="entry name" value="ACYL-COA THIOESTER HYDROLASE YBGC"/>
    <property type="match status" value="1"/>
</dbReference>
<dbReference type="InterPro" id="IPR050563">
    <property type="entry name" value="4-hydroxybenzoyl-CoA_TE"/>
</dbReference>
<name>A0ABW0MSB6_9BURK</name>
<organism evidence="4 5">
    <name type="scientific">Massilia suwonensis</name>
    <dbReference type="NCBI Taxonomy" id="648895"/>
    <lineage>
        <taxon>Bacteria</taxon>
        <taxon>Pseudomonadati</taxon>
        <taxon>Pseudomonadota</taxon>
        <taxon>Betaproteobacteria</taxon>
        <taxon>Burkholderiales</taxon>
        <taxon>Oxalobacteraceae</taxon>
        <taxon>Telluria group</taxon>
        <taxon>Massilia</taxon>
    </lineage>
</organism>
<evidence type="ECO:0000259" key="3">
    <source>
        <dbReference type="Pfam" id="PF03061"/>
    </source>
</evidence>